<gene>
    <name evidence="5" type="ORF">IRI77_01660</name>
</gene>
<evidence type="ECO:0000256" key="4">
    <source>
        <dbReference type="SAM" id="SignalP"/>
    </source>
</evidence>
<protein>
    <submittedName>
        <fullName evidence="5">Carboxypeptidase regulatory-like domain-containing protein</fullName>
    </submittedName>
</protein>
<accession>A0A7S7NT11</accession>
<sequence>MRTWAATLPVNFLCLCLLVPVRLPAQTTGSLSGLITNSITGEPLPGVQVLLIPLGSAQATSLNATSGPNGRIHFEDVKPGHYEFDSTKPGFVRHRQQVEIAAGSTKVDARLTPYARVSGRVTLGPDHPAAGVPVEIRRRGGRPRFTTTTAEDGTYLFNALEPGRYLLSAGARGAALRKLPGYSAAKAPTQEGGRTAWAPAFFPEGRSPAEAQVLSIKGGMDLGGHDLRLRPVPVYRLRGTVVDDRGEPAGGAAVQLFAADSWFGSEYETTARADGSFELEDVRAGDWDLHASASHSGVTLKGSLRFSITKADLSSVRLELTPPFPLNGFVDRDEPRDKEGKRLVSGVYMTSEDGGADIALKFHTQDGGLHWDSIYPGRYRIRPVGFAPNWYLDAIYVGDQEVLTRAVDLRPGSPSVRIVYLPRAGRLRGSVERGSRAHVYLLPAEEALWDEQFINAAQTDAEGRFEIGSLRPGEYLAFAFDEPQDHDEFTDPALVRTLLIQATRLTVRRGELSQVELKPLPSTLW</sequence>
<dbReference type="GO" id="GO:0030246">
    <property type="term" value="F:carbohydrate binding"/>
    <property type="evidence" value="ECO:0007669"/>
    <property type="project" value="InterPro"/>
</dbReference>
<keyword evidence="5" id="KW-0121">Carboxypeptidase</keyword>
<dbReference type="AlphaFoldDB" id="A0A7S7NT11"/>
<dbReference type="RefSeq" id="WP_194450356.1">
    <property type="nucleotide sequence ID" value="NZ_CP063849.1"/>
</dbReference>
<keyword evidence="5" id="KW-0378">Hydrolase</keyword>
<dbReference type="SUPFAM" id="SSF49452">
    <property type="entry name" value="Starch-binding domain-like"/>
    <property type="match status" value="3"/>
</dbReference>
<evidence type="ECO:0000256" key="3">
    <source>
        <dbReference type="ARBA" id="ARBA00022729"/>
    </source>
</evidence>
<dbReference type="EMBL" id="CP063849">
    <property type="protein sequence ID" value="QOY88694.1"/>
    <property type="molecule type" value="Genomic_DNA"/>
</dbReference>
<organism evidence="5 6">
    <name type="scientific">Paludibaculum fermentans</name>
    <dbReference type="NCBI Taxonomy" id="1473598"/>
    <lineage>
        <taxon>Bacteria</taxon>
        <taxon>Pseudomonadati</taxon>
        <taxon>Acidobacteriota</taxon>
        <taxon>Terriglobia</taxon>
        <taxon>Bryobacterales</taxon>
        <taxon>Bryobacteraceae</taxon>
        <taxon>Paludibaculum</taxon>
    </lineage>
</organism>
<feature type="signal peptide" evidence="4">
    <location>
        <begin position="1"/>
        <end position="25"/>
    </location>
</feature>
<reference evidence="5 6" key="1">
    <citation type="submission" date="2020-10" db="EMBL/GenBank/DDBJ databases">
        <title>Complete genome sequence of Paludibaculum fermentans P105T, a facultatively anaerobic acidobacterium capable of dissimilatory Fe(III) reduction.</title>
        <authorList>
            <person name="Dedysh S.N."/>
            <person name="Beletsky A.V."/>
            <person name="Kulichevskaya I.S."/>
            <person name="Mardanov A.V."/>
            <person name="Ravin N.V."/>
        </authorList>
    </citation>
    <scope>NUCLEOTIDE SEQUENCE [LARGE SCALE GENOMIC DNA]</scope>
    <source>
        <strain evidence="5 6">P105</strain>
    </source>
</reference>
<evidence type="ECO:0000313" key="5">
    <source>
        <dbReference type="EMBL" id="QOY88694.1"/>
    </source>
</evidence>
<dbReference type="Pfam" id="PF13620">
    <property type="entry name" value="CarboxypepD_reg"/>
    <property type="match status" value="3"/>
</dbReference>
<keyword evidence="3 4" id="KW-0732">Signal</keyword>
<dbReference type="InterPro" id="IPR013784">
    <property type="entry name" value="Carb-bd-like_fold"/>
</dbReference>
<proteinExistence type="inferred from homology"/>
<dbReference type="Gene3D" id="2.60.40.1120">
    <property type="entry name" value="Carboxypeptidase-like, regulatory domain"/>
    <property type="match status" value="2"/>
</dbReference>
<dbReference type="GO" id="GO:0004180">
    <property type="term" value="F:carboxypeptidase activity"/>
    <property type="evidence" value="ECO:0007669"/>
    <property type="project" value="UniProtKB-KW"/>
</dbReference>
<evidence type="ECO:0000256" key="2">
    <source>
        <dbReference type="ARBA" id="ARBA00022525"/>
    </source>
</evidence>
<comment type="similarity">
    <text evidence="1">Belongs to the serine-aspartate repeat-containing protein (SDr) family.</text>
</comment>
<dbReference type="PANTHER" id="PTHR36108:SF13">
    <property type="entry name" value="COLOSSIN-B-RELATED"/>
    <property type="match status" value="1"/>
</dbReference>
<keyword evidence="2" id="KW-0964">Secreted</keyword>
<dbReference type="KEGG" id="pfer:IRI77_01660"/>
<keyword evidence="5" id="KW-0645">Protease</keyword>
<evidence type="ECO:0000313" key="6">
    <source>
        <dbReference type="Proteomes" id="UP000593892"/>
    </source>
</evidence>
<evidence type="ECO:0000256" key="1">
    <source>
        <dbReference type="ARBA" id="ARBA00007257"/>
    </source>
</evidence>
<feature type="chain" id="PRO_5032769642" evidence="4">
    <location>
        <begin position="26"/>
        <end position="525"/>
    </location>
</feature>
<name>A0A7S7NT11_PALFE</name>
<keyword evidence="6" id="KW-1185">Reference proteome</keyword>
<dbReference type="PANTHER" id="PTHR36108">
    <property type="entry name" value="COLOSSIN-B-RELATED"/>
    <property type="match status" value="1"/>
</dbReference>
<dbReference type="Proteomes" id="UP000593892">
    <property type="component" value="Chromosome"/>
</dbReference>